<dbReference type="Gene3D" id="3.40.50.1460">
    <property type="match status" value="1"/>
</dbReference>
<evidence type="ECO:0000256" key="1">
    <source>
        <dbReference type="ARBA" id="ARBA00022729"/>
    </source>
</evidence>
<dbReference type="RefSeq" id="WP_240459269.1">
    <property type="nucleotide sequence ID" value="NZ_JAUFQS010000003.1"/>
</dbReference>
<dbReference type="InterPro" id="IPR013783">
    <property type="entry name" value="Ig-like_fold"/>
</dbReference>
<keyword evidence="4" id="KW-1185">Reference proteome</keyword>
<protein>
    <submittedName>
        <fullName evidence="3">C25 family cysteine peptidase</fullName>
    </submittedName>
</protein>
<organism evidence="3 4">
    <name type="scientific">Cyclobacterium jeungdonense</name>
    <dbReference type="NCBI Taxonomy" id="708087"/>
    <lineage>
        <taxon>Bacteria</taxon>
        <taxon>Pseudomonadati</taxon>
        <taxon>Bacteroidota</taxon>
        <taxon>Cytophagia</taxon>
        <taxon>Cytophagales</taxon>
        <taxon>Cyclobacteriaceae</taxon>
        <taxon>Cyclobacterium</taxon>
    </lineage>
</organism>
<dbReference type="InterPro" id="IPR001769">
    <property type="entry name" value="Gingipain"/>
</dbReference>
<feature type="domain" description="Gingipain" evidence="2">
    <location>
        <begin position="410"/>
        <end position="781"/>
    </location>
</feature>
<name>A0ABT8C1B7_9BACT</name>
<dbReference type="EMBL" id="JAUFQS010000003">
    <property type="protein sequence ID" value="MDN3686574.1"/>
    <property type="molecule type" value="Genomic_DNA"/>
</dbReference>
<evidence type="ECO:0000313" key="3">
    <source>
        <dbReference type="EMBL" id="MDN3686574.1"/>
    </source>
</evidence>
<proteinExistence type="predicted"/>
<evidence type="ECO:0000313" key="4">
    <source>
        <dbReference type="Proteomes" id="UP001236663"/>
    </source>
</evidence>
<gene>
    <name evidence="3" type="ORF">QWZ15_01925</name>
</gene>
<comment type="caution">
    <text evidence="3">The sequence shown here is derived from an EMBL/GenBank/DDBJ whole genome shotgun (WGS) entry which is preliminary data.</text>
</comment>
<dbReference type="Gene3D" id="3.40.50.10390">
    <property type="entry name" value="Gingipain r, domain 1"/>
    <property type="match status" value="1"/>
</dbReference>
<keyword evidence="1" id="KW-0732">Signal</keyword>
<dbReference type="SUPFAM" id="SSF52129">
    <property type="entry name" value="Caspase-like"/>
    <property type="match status" value="1"/>
</dbReference>
<dbReference type="Gene3D" id="2.60.40.4070">
    <property type="match status" value="1"/>
</dbReference>
<dbReference type="Gene3D" id="2.60.40.10">
    <property type="entry name" value="Immunoglobulins"/>
    <property type="match status" value="1"/>
</dbReference>
<evidence type="ECO:0000259" key="2">
    <source>
        <dbReference type="Pfam" id="PF01364"/>
    </source>
</evidence>
<reference evidence="4" key="1">
    <citation type="journal article" date="2019" name="Int. J. Syst. Evol. Microbiol.">
        <title>The Global Catalogue of Microorganisms (GCM) 10K type strain sequencing project: providing services to taxonomists for standard genome sequencing and annotation.</title>
        <authorList>
            <consortium name="The Broad Institute Genomics Platform"/>
            <consortium name="The Broad Institute Genome Sequencing Center for Infectious Disease"/>
            <person name="Wu L."/>
            <person name="Ma J."/>
        </authorList>
    </citation>
    <scope>NUCLEOTIDE SEQUENCE [LARGE SCALE GENOMIC DNA]</scope>
    <source>
        <strain evidence="4">CECT 7706</strain>
    </source>
</reference>
<dbReference type="CDD" id="cd02258">
    <property type="entry name" value="Peptidase_C25_N"/>
    <property type="match status" value="1"/>
</dbReference>
<sequence>MILEFMEVGRTIKQLIRKYSLVLGLFSIHFLVQGQVNQWIDYDRDYYKIPTATDGVYRLSYTTLSASGVPIGAIDPREIRVYHRGREVAVNIQGEADGSFDQDDYLEFIGRRNDASLDGGLYENPDWIPNPHYNTYNDTTAFFLTISPGERGNRMETILLEAGMEDAPNYQKSELVQFSEQYAMGRVYFPGVRLSVYDEGQGWTSSILSRGSSRSITFTDLGTVVEQGTPRLEISLLGRSETPHLSAVQVGPSVNELRELGQYSFEDFQSWVIDENLRVSDFSPEGNLFVRITSLGENNAVDNISINYTRVNYQSGIRSGDFDREVFSYEEGGKKVSISGVNDTYLAFEIEDIYNPSTLELARSGGTIVFPVGVSGRSGKVMLLRQEQVIEPNVLKKVRFRNFLDQNANYLIISHELLKRPATNYGDPVSAYASYRATPAGGSFDTLTVTVQELYDQFSFGEKTPLGIRNFLKVYQKRFNPEYLLLIGRAYGMINTRRRGGETYFYRDNPSLFEFQELVPAFGFPYSDNRYVVGLDPEAPLEQHIGIGRIPARTPNDVAAYLDKIKEKDALGVTEPWQKNLIHLSGGRSAFELERFFNFLNGFKAVAEDIYLGGKVETVRKRSNSTTELINISDEINQGVGLVTFFGHAAPSTTDIDIGFVSVNEMGYRNQGKYPVLLLNGCDAGNAFGDAYTFGEDWIITPERGASNFLAHADIGIDVYLRRYSESFYAKAFADSSLIHQSLGKVKIEAEKLLYSRYGKSEVNQSHANQIIMLGDPASRMFPADKADYALYPDEVQLQGLDGNPLNSLSDSLELSLLVRNLGRVDLDSVTLDIERRLPDGSVTVLDTENLKPVFRLDSLFLTIPNRGINSFGDNLFTISVNKEREVNELTFVNNSVSVSFFVPLSGTLNLFPLEYGIVNEPSLELIAQMPGLAREERNLVIQLDTASDFSSPKRREVRITTNNLARWRVELFSDLSSQDSLTFYWRTRFLDPREGENAAWNESSFSFIDNGPEGWTQRKLPQFSKNQLDRISLNLSEKEWQFQETALNIDVFTFGTETEGYSVENTQIMLNGVSYILDTFNRFCPNGSLGLMAFDHQTLEPYLPVPLVTIDVLDPRSCGRVPQVIQSIRNANIVREGQTMLLDFVDGVKADDYVIIFSVGNVTFSDWPDEAYLKLKELGANEATLRNLQSGDPYILFGSKGMAPGEAIEVVPDPEAVSPRESQVITFETDITGYFPSGRILSPRIGPASNWVSFFNEIKENDLFAEEYSSMDVVGVTPDGGEVSLRTNIQEKELDLSAFDAENYPFLRLRYSLEELEEDNLPQLSKWQVNYTGVPEGVLVLKDRRTESILREGEEDELEFDFVNISNYDFPDSITVDYTYQNQDQRTIVKGSKKIPAVKANSVATFTLPFDSKGRAGKNSLNVFANPRIFSEQLYRNNVLDLPGFFTVQGDNLNPILDVSFDGRYIMNGDIVSPTVIISALVKDENKISLKKDTVGMELWIRRPCETCDFEKIPFSNPKVKWFEATENSDFKIEYQPGPLEDGRYTFRMNATDASGNEAGSEPYEVNFEVINESRITHFYPYPNPFSSSVRFVFTLTGSQIPDEIKIQIMTISGKVVKEIFQDELGPVTIGNNISSYAWNGKDEFGDQLANGVYIYRVLVRKDGQFMELRESAGDKAFKKGYGKMYLLR</sequence>
<dbReference type="InterPro" id="IPR029031">
    <property type="entry name" value="Gingipain_N_sf"/>
</dbReference>
<dbReference type="InterPro" id="IPR029030">
    <property type="entry name" value="Caspase-like_dom_sf"/>
</dbReference>
<dbReference type="Proteomes" id="UP001236663">
    <property type="component" value="Unassembled WGS sequence"/>
</dbReference>
<accession>A0ABT8C1B7</accession>
<dbReference type="Pfam" id="PF01364">
    <property type="entry name" value="Peptidase_C25"/>
    <property type="match status" value="1"/>
</dbReference>